<dbReference type="RefSeq" id="XP_050518087.1">
    <property type="nucleotide sequence ID" value="XM_050662130.1"/>
</dbReference>
<evidence type="ECO:0000313" key="2">
    <source>
        <dbReference type="Proteomes" id="UP001652700"/>
    </source>
</evidence>
<protein>
    <recommendedName>
        <fullName evidence="3">USP domain-containing protein</fullName>
    </recommendedName>
</protein>
<proteinExistence type="predicted"/>
<organism evidence="1 2">
    <name type="scientific">Diabrotica virgifera virgifera</name>
    <name type="common">western corn rootworm</name>
    <dbReference type="NCBI Taxonomy" id="50390"/>
    <lineage>
        <taxon>Eukaryota</taxon>
        <taxon>Metazoa</taxon>
        <taxon>Ecdysozoa</taxon>
        <taxon>Arthropoda</taxon>
        <taxon>Hexapoda</taxon>
        <taxon>Insecta</taxon>
        <taxon>Pterygota</taxon>
        <taxon>Neoptera</taxon>
        <taxon>Endopterygota</taxon>
        <taxon>Coleoptera</taxon>
        <taxon>Polyphaga</taxon>
        <taxon>Cucujiformia</taxon>
        <taxon>Chrysomeloidea</taxon>
        <taxon>Chrysomelidae</taxon>
        <taxon>Galerucinae</taxon>
        <taxon>Diabroticina</taxon>
        <taxon>Diabroticites</taxon>
        <taxon>Diabrotica</taxon>
    </lineage>
</organism>
<reference evidence="1" key="1">
    <citation type="submission" date="2025-05" db="UniProtKB">
        <authorList>
            <consortium name="EnsemblMetazoa"/>
        </authorList>
    </citation>
    <scope>IDENTIFICATION</scope>
</reference>
<evidence type="ECO:0000313" key="1">
    <source>
        <dbReference type="EnsemblMetazoa" id="XP_050518087.1"/>
    </source>
</evidence>
<accession>A0ABM5L6M9</accession>
<dbReference type="Proteomes" id="UP001652700">
    <property type="component" value="Unplaced"/>
</dbReference>
<dbReference type="GeneID" id="126892568"/>
<keyword evidence="2" id="KW-1185">Reference proteome</keyword>
<name>A0ABM5L6M9_DIAVI</name>
<sequence length="277" mass="31056">MPILKNGSDPNLGLVTIESTKFSLKNTCAFDSIFQILLAGVADHDEVKNCVQDNAHFNPLFEMITEAARSKIQSKTYRSRAEILLKFFKKTPKKNCIEEIFCQCNVVSLGNFLFSSTPSYQEISICPAGCPPRITSLPSITITGKEIHLPLGRVIEDHIVIPGVSCKQTGCREEENNQIHEIGKIVMVGLDCDENMTIESIPKSFECPKTGQEYGFLGAVLYQGPTVMTRRISAIGHYVALTKRGQKWTIYDDLHQKSTSVMKTVRVKPELIFYFKK</sequence>
<dbReference type="EnsemblMetazoa" id="XM_050662130.1">
    <property type="protein sequence ID" value="XP_050518087.1"/>
    <property type="gene ID" value="LOC126892568"/>
</dbReference>
<evidence type="ECO:0008006" key="3">
    <source>
        <dbReference type="Google" id="ProtNLM"/>
    </source>
</evidence>